<protein>
    <submittedName>
        <fullName evidence="2">Uncharacterized protein</fullName>
    </submittedName>
</protein>
<keyword evidence="3" id="KW-1185">Reference proteome</keyword>
<reference evidence="2" key="1">
    <citation type="submission" date="2020-11" db="EMBL/GenBank/DDBJ databases">
        <authorList>
            <consortium name="DOE Joint Genome Institute"/>
            <person name="Ahrendt S."/>
            <person name="Riley R."/>
            <person name="Andreopoulos W."/>
            <person name="Labutti K."/>
            <person name="Pangilinan J."/>
            <person name="Ruiz-Duenas F.J."/>
            <person name="Barrasa J.M."/>
            <person name="Sanchez-Garcia M."/>
            <person name="Camarero S."/>
            <person name="Miyauchi S."/>
            <person name="Serrano A."/>
            <person name="Linde D."/>
            <person name="Babiker R."/>
            <person name="Drula E."/>
            <person name="Ayuso-Fernandez I."/>
            <person name="Pacheco R."/>
            <person name="Padilla G."/>
            <person name="Ferreira P."/>
            <person name="Barriuso J."/>
            <person name="Kellner H."/>
            <person name="Castanera R."/>
            <person name="Alfaro M."/>
            <person name="Ramirez L."/>
            <person name="Pisabarro A.G."/>
            <person name="Kuo A."/>
            <person name="Tritt A."/>
            <person name="Lipzen A."/>
            <person name="He G."/>
            <person name="Yan M."/>
            <person name="Ng V."/>
            <person name="Cullen D."/>
            <person name="Martin F."/>
            <person name="Rosso M.-N."/>
            <person name="Henrissat B."/>
            <person name="Hibbett D."/>
            <person name="Martinez A.T."/>
            <person name="Grigoriev I.V."/>
        </authorList>
    </citation>
    <scope>NUCLEOTIDE SEQUENCE</scope>
    <source>
        <strain evidence="2">ATCC 90797</strain>
    </source>
</reference>
<dbReference type="EMBL" id="MU154540">
    <property type="protein sequence ID" value="KAF9497968.1"/>
    <property type="molecule type" value="Genomic_DNA"/>
</dbReference>
<evidence type="ECO:0000313" key="2">
    <source>
        <dbReference type="EMBL" id="KAF9497968.1"/>
    </source>
</evidence>
<comment type="caution">
    <text evidence="2">The sequence shown here is derived from an EMBL/GenBank/DDBJ whole genome shotgun (WGS) entry which is preliminary data.</text>
</comment>
<dbReference type="Proteomes" id="UP000807025">
    <property type="component" value="Unassembled WGS sequence"/>
</dbReference>
<accession>A0A9P6A329</accession>
<evidence type="ECO:0000313" key="3">
    <source>
        <dbReference type="Proteomes" id="UP000807025"/>
    </source>
</evidence>
<feature type="region of interest" description="Disordered" evidence="1">
    <location>
        <begin position="1"/>
        <end position="54"/>
    </location>
</feature>
<proteinExistence type="predicted"/>
<sequence length="197" mass="21500">MSPTLRPHSMEPLDDHLLTPRREISDKRRRTDGNQSPPLSRPASHAGSTHDTFFSQPADFTPLGHIVGICIKSGGSIPGYPADEWACNCTQMLGLIAEGARATSLRITDPDSDLDTMQHIFNVYDGLRTCAEALSFLVPEETLEFIGLLPSLDKGTHVRCTGTHTSNAKTTTGEIKDLIKGLELSLSLHIANIERQV</sequence>
<name>A0A9P6A329_PLEER</name>
<dbReference type="AlphaFoldDB" id="A0A9P6A329"/>
<feature type="compositionally biased region" description="Basic and acidic residues" evidence="1">
    <location>
        <begin position="8"/>
        <end position="32"/>
    </location>
</feature>
<evidence type="ECO:0000256" key="1">
    <source>
        <dbReference type="SAM" id="MobiDB-lite"/>
    </source>
</evidence>
<organism evidence="2 3">
    <name type="scientific">Pleurotus eryngii</name>
    <name type="common">Boletus of the steppes</name>
    <dbReference type="NCBI Taxonomy" id="5323"/>
    <lineage>
        <taxon>Eukaryota</taxon>
        <taxon>Fungi</taxon>
        <taxon>Dikarya</taxon>
        <taxon>Basidiomycota</taxon>
        <taxon>Agaricomycotina</taxon>
        <taxon>Agaricomycetes</taxon>
        <taxon>Agaricomycetidae</taxon>
        <taxon>Agaricales</taxon>
        <taxon>Pleurotineae</taxon>
        <taxon>Pleurotaceae</taxon>
        <taxon>Pleurotus</taxon>
    </lineage>
</organism>
<gene>
    <name evidence="2" type="ORF">BDN71DRAFT_1504386</name>
</gene>